<name>A0A8K0GLI3_IGNLU</name>
<accession>A0A8K0GLI3</accession>
<comment type="caution">
    <text evidence="1">The sequence shown here is derived from an EMBL/GenBank/DDBJ whole genome shotgun (WGS) entry which is preliminary data.</text>
</comment>
<evidence type="ECO:0000313" key="1">
    <source>
        <dbReference type="EMBL" id="KAF2906012.1"/>
    </source>
</evidence>
<evidence type="ECO:0000313" key="2">
    <source>
        <dbReference type="Proteomes" id="UP000801492"/>
    </source>
</evidence>
<dbReference type="AlphaFoldDB" id="A0A8K0GLI3"/>
<keyword evidence="2" id="KW-1185">Reference proteome</keyword>
<gene>
    <name evidence="1" type="ORF">ILUMI_00165</name>
</gene>
<dbReference type="Proteomes" id="UP000801492">
    <property type="component" value="Unassembled WGS sequence"/>
</dbReference>
<sequence length="165" mass="19326">MYQVTIRSLTNKFKATGLVLDLKTPVQNRGARANEDLERVNKHVLENHNLSRFPAIEHFQKLLTKDFDERSDSIRLQTLVNPRTAICRSQTPPCVYPTVDVEFYNKIIFSDEVHFHIGGYINCKIWGRERPRVIEEQRIHPLRIFLKLRLKKQLLSMANAISVCR</sequence>
<proteinExistence type="predicted"/>
<organism evidence="1 2">
    <name type="scientific">Ignelater luminosus</name>
    <name type="common">Cucubano</name>
    <name type="synonym">Pyrophorus luminosus</name>
    <dbReference type="NCBI Taxonomy" id="2038154"/>
    <lineage>
        <taxon>Eukaryota</taxon>
        <taxon>Metazoa</taxon>
        <taxon>Ecdysozoa</taxon>
        <taxon>Arthropoda</taxon>
        <taxon>Hexapoda</taxon>
        <taxon>Insecta</taxon>
        <taxon>Pterygota</taxon>
        <taxon>Neoptera</taxon>
        <taxon>Endopterygota</taxon>
        <taxon>Coleoptera</taxon>
        <taxon>Polyphaga</taxon>
        <taxon>Elateriformia</taxon>
        <taxon>Elateroidea</taxon>
        <taxon>Elateridae</taxon>
        <taxon>Agrypninae</taxon>
        <taxon>Pyrophorini</taxon>
        <taxon>Ignelater</taxon>
    </lineage>
</organism>
<dbReference type="EMBL" id="VTPC01000215">
    <property type="protein sequence ID" value="KAF2906012.1"/>
    <property type="molecule type" value="Genomic_DNA"/>
</dbReference>
<reference evidence="1" key="1">
    <citation type="submission" date="2019-08" db="EMBL/GenBank/DDBJ databases">
        <title>The genome of the North American firefly Photinus pyralis.</title>
        <authorList>
            <consortium name="Photinus pyralis genome working group"/>
            <person name="Fallon T.R."/>
            <person name="Sander Lower S.E."/>
            <person name="Weng J.-K."/>
        </authorList>
    </citation>
    <scope>NUCLEOTIDE SEQUENCE</scope>
    <source>
        <strain evidence="1">TRF0915ILg1</strain>
        <tissue evidence="1">Whole body</tissue>
    </source>
</reference>
<dbReference type="OrthoDB" id="10040454at2759"/>
<protein>
    <submittedName>
        <fullName evidence="1">Uncharacterized protein</fullName>
    </submittedName>
</protein>